<evidence type="ECO:0000313" key="7">
    <source>
        <dbReference type="EMBL" id="MED6224762.1"/>
    </source>
</evidence>
<dbReference type="EC" id="2.3.2.27" evidence="5"/>
<dbReference type="PANTHER" id="PTHR22849:SF163">
    <property type="entry name" value="U-BOX DOMAIN-CONTAINING PROTEIN"/>
    <property type="match status" value="1"/>
</dbReference>
<dbReference type="SUPFAM" id="SSF48371">
    <property type="entry name" value="ARM repeat"/>
    <property type="match status" value="1"/>
</dbReference>
<sequence length="417" mass="44851">MAKVREKLYVTVPNLFRCPISMDVMRSPVSLCTGVTYDRSSIQRWLESGHDTCPATMQVLPSKDFIPNLTLHRLIRLWLISAAGEPSSPSESRISAASDRLRALLTGIQTDAEDFAASLSELAEFSRFSADNRRVLVSFPGFDSAIARALAGSRSRIEALENVIAVLDLVLRENGNSDSGAGERIRRSILDTREDCLAAIAFAIENGSAKLKVASVRVLEFLAGDFQSKRWIAETRGLLSQLVKLLNDGTEELNGAVLSLLASVSVTQSAKAELVRLEIIKAVSKTLQSAACSGSMAEKCLRVLAVVVTCADGRAAMGGDLSCAAAVVERLAKAGKAATEDAMAVLWSLCCLCGNEKVRDEVAKRNGVAVVLLVMQRGCEGHVRSMCVDLIKVLRKNGLPLALGLSYDTKTTHIKPC</sequence>
<dbReference type="SMART" id="SM00504">
    <property type="entry name" value="Ubox"/>
    <property type="match status" value="1"/>
</dbReference>
<reference evidence="7 8" key="1">
    <citation type="journal article" date="2023" name="Plants (Basel)">
        <title>Bridging the Gap: Combining Genomics and Transcriptomics Approaches to Understand Stylosanthes scabra, an Orphan Legume from the Brazilian Caatinga.</title>
        <authorList>
            <person name="Ferreira-Neto J.R.C."/>
            <person name="da Silva M.D."/>
            <person name="Binneck E."/>
            <person name="de Melo N.F."/>
            <person name="da Silva R.H."/>
            <person name="de Melo A.L.T.M."/>
            <person name="Pandolfi V."/>
            <person name="Bustamante F.O."/>
            <person name="Brasileiro-Vidal A.C."/>
            <person name="Benko-Iseppon A.M."/>
        </authorList>
    </citation>
    <scope>NUCLEOTIDE SEQUENCE [LARGE SCALE GENOMIC DNA]</scope>
    <source>
        <tissue evidence="7">Leaves</tissue>
    </source>
</reference>
<dbReference type="Gene3D" id="1.25.10.10">
    <property type="entry name" value="Leucine-rich Repeat Variant"/>
    <property type="match status" value="1"/>
</dbReference>
<feature type="domain" description="U-box" evidence="6">
    <location>
        <begin position="11"/>
        <end position="85"/>
    </location>
</feature>
<dbReference type="InterPro" id="IPR003613">
    <property type="entry name" value="Ubox_domain"/>
</dbReference>
<comment type="function">
    <text evidence="5">Functions as an E3 ubiquitin ligase.</text>
</comment>
<name>A0ABU6ZS60_9FABA</name>
<dbReference type="InterPro" id="IPR045210">
    <property type="entry name" value="RING-Ubox_PUB"/>
</dbReference>
<dbReference type="CDD" id="cd16664">
    <property type="entry name" value="RING-Ubox_PUB"/>
    <property type="match status" value="1"/>
</dbReference>
<dbReference type="PANTHER" id="PTHR22849">
    <property type="entry name" value="WDSAM1 PROTEIN"/>
    <property type="match status" value="1"/>
</dbReference>
<dbReference type="PROSITE" id="PS51698">
    <property type="entry name" value="U_BOX"/>
    <property type="match status" value="1"/>
</dbReference>
<comment type="caution">
    <text evidence="7">The sequence shown here is derived from an EMBL/GenBank/DDBJ whole genome shotgun (WGS) entry which is preliminary data.</text>
</comment>
<proteinExistence type="predicted"/>
<accession>A0ABU6ZS60</accession>
<dbReference type="Proteomes" id="UP001341840">
    <property type="component" value="Unassembled WGS sequence"/>
</dbReference>
<comment type="pathway">
    <text evidence="2 5">Protein modification; protein ubiquitination.</text>
</comment>
<evidence type="ECO:0000256" key="1">
    <source>
        <dbReference type="ARBA" id="ARBA00000900"/>
    </source>
</evidence>
<dbReference type="InterPro" id="IPR045185">
    <property type="entry name" value="PUB22/23/24-like"/>
</dbReference>
<keyword evidence="8" id="KW-1185">Reference proteome</keyword>
<evidence type="ECO:0000256" key="2">
    <source>
        <dbReference type="ARBA" id="ARBA00004906"/>
    </source>
</evidence>
<organism evidence="7 8">
    <name type="scientific">Stylosanthes scabra</name>
    <dbReference type="NCBI Taxonomy" id="79078"/>
    <lineage>
        <taxon>Eukaryota</taxon>
        <taxon>Viridiplantae</taxon>
        <taxon>Streptophyta</taxon>
        <taxon>Embryophyta</taxon>
        <taxon>Tracheophyta</taxon>
        <taxon>Spermatophyta</taxon>
        <taxon>Magnoliopsida</taxon>
        <taxon>eudicotyledons</taxon>
        <taxon>Gunneridae</taxon>
        <taxon>Pentapetalae</taxon>
        <taxon>rosids</taxon>
        <taxon>fabids</taxon>
        <taxon>Fabales</taxon>
        <taxon>Fabaceae</taxon>
        <taxon>Papilionoideae</taxon>
        <taxon>50 kb inversion clade</taxon>
        <taxon>dalbergioids sensu lato</taxon>
        <taxon>Dalbergieae</taxon>
        <taxon>Pterocarpus clade</taxon>
        <taxon>Stylosanthes</taxon>
    </lineage>
</organism>
<keyword evidence="4 5" id="KW-0833">Ubl conjugation pathway</keyword>
<dbReference type="Pfam" id="PF04564">
    <property type="entry name" value="U-box"/>
    <property type="match status" value="1"/>
</dbReference>
<evidence type="ECO:0000259" key="6">
    <source>
        <dbReference type="PROSITE" id="PS51698"/>
    </source>
</evidence>
<dbReference type="InterPro" id="IPR016024">
    <property type="entry name" value="ARM-type_fold"/>
</dbReference>
<gene>
    <name evidence="7" type="ORF">PIB30_087307</name>
</gene>
<dbReference type="EMBL" id="JASCZI010273392">
    <property type="protein sequence ID" value="MED6224762.1"/>
    <property type="molecule type" value="Genomic_DNA"/>
</dbReference>
<protein>
    <recommendedName>
        <fullName evidence="5 6">U-box domain-containing protein</fullName>
        <ecNumber evidence="5">2.3.2.27</ecNumber>
    </recommendedName>
    <alternativeName>
        <fullName evidence="5">RING-type E3 ubiquitin transferase PUB</fullName>
    </alternativeName>
</protein>
<dbReference type="Pfam" id="PF25598">
    <property type="entry name" value="ARM_PUB"/>
    <property type="match status" value="1"/>
</dbReference>
<evidence type="ECO:0000256" key="4">
    <source>
        <dbReference type="ARBA" id="ARBA00022786"/>
    </source>
</evidence>
<evidence type="ECO:0000313" key="8">
    <source>
        <dbReference type="Proteomes" id="UP001341840"/>
    </source>
</evidence>
<comment type="catalytic activity">
    <reaction evidence="1 5">
        <text>S-ubiquitinyl-[E2 ubiquitin-conjugating enzyme]-L-cysteine + [acceptor protein]-L-lysine = [E2 ubiquitin-conjugating enzyme]-L-cysteine + N(6)-ubiquitinyl-[acceptor protein]-L-lysine.</text>
        <dbReference type="EC" id="2.3.2.27"/>
    </reaction>
</comment>
<evidence type="ECO:0000256" key="3">
    <source>
        <dbReference type="ARBA" id="ARBA00022679"/>
    </source>
</evidence>
<dbReference type="Gene3D" id="3.30.40.10">
    <property type="entry name" value="Zinc/RING finger domain, C3HC4 (zinc finger)"/>
    <property type="match status" value="1"/>
</dbReference>
<dbReference type="SUPFAM" id="SSF57850">
    <property type="entry name" value="RING/U-box"/>
    <property type="match status" value="1"/>
</dbReference>
<evidence type="ECO:0000256" key="5">
    <source>
        <dbReference type="RuleBase" id="RU369093"/>
    </source>
</evidence>
<keyword evidence="3 5" id="KW-0808">Transferase</keyword>
<dbReference type="InterPro" id="IPR013083">
    <property type="entry name" value="Znf_RING/FYVE/PHD"/>
</dbReference>
<dbReference type="InterPro" id="IPR011989">
    <property type="entry name" value="ARM-like"/>
</dbReference>
<dbReference type="InterPro" id="IPR058678">
    <property type="entry name" value="ARM_PUB"/>
</dbReference>